<sequence length="89" mass="10166">MQVAHLESNIGHYSTVKDNQVVHLHPSSCLDHKPEWIVYHEYVLTSRNFIRTVTNICGDWLAEIMIALEKSGKKLGYGGLTLKDRKQTT</sequence>
<dbReference type="Proteomes" id="UP000250321">
    <property type="component" value="Unassembled WGS sequence"/>
</dbReference>
<keyword evidence="1 3" id="KW-0347">Helicase</keyword>
<organism evidence="3 4">
    <name type="scientific">Prunus yedoensis var. nudiflora</name>
    <dbReference type="NCBI Taxonomy" id="2094558"/>
    <lineage>
        <taxon>Eukaryota</taxon>
        <taxon>Viridiplantae</taxon>
        <taxon>Streptophyta</taxon>
        <taxon>Embryophyta</taxon>
        <taxon>Tracheophyta</taxon>
        <taxon>Spermatophyta</taxon>
        <taxon>Magnoliopsida</taxon>
        <taxon>eudicotyledons</taxon>
        <taxon>Gunneridae</taxon>
        <taxon>Pentapetalae</taxon>
        <taxon>rosids</taxon>
        <taxon>fabids</taxon>
        <taxon>Rosales</taxon>
        <taxon>Rosaceae</taxon>
        <taxon>Amygdaloideae</taxon>
        <taxon>Amygdaleae</taxon>
        <taxon>Prunus</taxon>
    </lineage>
</organism>
<proteinExistence type="predicted"/>
<dbReference type="Pfam" id="PF07717">
    <property type="entry name" value="OB_NTP_bind"/>
    <property type="match status" value="1"/>
</dbReference>
<dbReference type="InterPro" id="IPR011709">
    <property type="entry name" value="DEAD-box_helicase_OB_fold"/>
</dbReference>
<gene>
    <name evidence="3" type="ORF">Pyn_09941</name>
</gene>
<dbReference type="GO" id="GO:0004386">
    <property type="term" value="F:helicase activity"/>
    <property type="evidence" value="ECO:0007669"/>
    <property type="project" value="UniProtKB-KW"/>
</dbReference>
<keyword evidence="1 3" id="KW-0067">ATP-binding</keyword>
<evidence type="ECO:0000256" key="1">
    <source>
        <dbReference type="ARBA" id="ARBA00022806"/>
    </source>
</evidence>
<dbReference type="AlphaFoldDB" id="A0A314XKS6"/>
<keyword evidence="4" id="KW-1185">Reference proteome</keyword>
<dbReference type="OrthoDB" id="10253254at2759"/>
<keyword evidence="1 3" id="KW-0547">Nucleotide-binding</keyword>
<feature type="domain" description="DEAD-box helicase OB fold" evidence="2">
    <location>
        <begin position="1"/>
        <end position="64"/>
    </location>
</feature>
<protein>
    <submittedName>
        <fullName evidence="3">Putative pre-mRNA-splicing factor ATP-dependent RNA helicase DEAH2</fullName>
    </submittedName>
</protein>
<keyword evidence="1 3" id="KW-0378">Hydrolase</keyword>
<name>A0A314XKS6_PRUYE</name>
<reference evidence="3 4" key="1">
    <citation type="submission" date="2018-02" db="EMBL/GenBank/DDBJ databases">
        <title>Draft genome of wild Prunus yedoensis var. nudiflora.</title>
        <authorList>
            <person name="Baek S."/>
            <person name="Kim J.-H."/>
            <person name="Choi K."/>
            <person name="Kim G.-B."/>
            <person name="Cho A."/>
            <person name="Jang H."/>
            <person name="Shin C.-H."/>
            <person name="Yu H.-J."/>
            <person name="Mun J.-H."/>
        </authorList>
    </citation>
    <scope>NUCLEOTIDE SEQUENCE [LARGE SCALE GENOMIC DNA]</scope>
    <source>
        <strain evidence="4">cv. Jeju island</strain>
        <tissue evidence="3">Leaf</tissue>
    </source>
</reference>
<comment type="caution">
    <text evidence="3">The sequence shown here is derived from an EMBL/GenBank/DDBJ whole genome shotgun (WGS) entry which is preliminary data.</text>
</comment>
<accession>A0A314XKS6</accession>
<evidence type="ECO:0000259" key="2">
    <source>
        <dbReference type="Pfam" id="PF07717"/>
    </source>
</evidence>
<evidence type="ECO:0000313" key="3">
    <source>
        <dbReference type="EMBL" id="PQP94944.1"/>
    </source>
</evidence>
<evidence type="ECO:0000313" key="4">
    <source>
        <dbReference type="Proteomes" id="UP000250321"/>
    </source>
</evidence>
<dbReference type="EMBL" id="PJQY01002294">
    <property type="protein sequence ID" value="PQP94944.1"/>
    <property type="molecule type" value="Genomic_DNA"/>
</dbReference>
<dbReference type="STRING" id="2094558.A0A314XKS6"/>